<feature type="binding site" evidence="3">
    <location>
        <position position="234"/>
    </location>
    <ligand>
        <name>ATP</name>
        <dbReference type="ChEBI" id="CHEBI:30616"/>
    </ligand>
</feature>
<dbReference type="GO" id="GO:0005524">
    <property type="term" value="F:ATP binding"/>
    <property type="evidence" value="ECO:0007669"/>
    <property type="project" value="UniProtKB-UniRule"/>
</dbReference>
<dbReference type="Pfam" id="PF06071">
    <property type="entry name" value="YchF-GTPase_C"/>
    <property type="match status" value="1"/>
</dbReference>
<keyword evidence="2 3" id="KW-0067">ATP-binding</keyword>
<dbReference type="HAMAP" id="MF_00944">
    <property type="entry name" value="YchF_OLA1_ATPase"/>
    <property type="match status" value="1"/>
</dbReference>
<dbReference type="RefSeq" id="XP_056039718.1">
    <property type="nucleotide sequence ID" value="XM_056183426.1"/>
</dbReference>
<evidence type="ECO:0000259" key="4">
    <source>
        <dbReference type="PROSITE" id="PS51710"/>
    </source>
</evidence>
<dbReference type="Gene3D" id="1.10.150.300">
    <property type="entry name" value="TGS-like domain"/>
    <property type="match status" value="1"/>
</dbReference>
<dbReference type="GeneID" id="80878115"/>
<dbReference type="GO" id="GO:0016887">
    <property type="term" value="F:ATP hydrolysis activity"/>
    <property type="evidence" value="ECO:0007669"/>
    <property type="project" value="UniProtKB-UniRule"/>
</dbReference>
<dbReference type="Gene3D" id="3.40.50.300">
    <property type="entry name" value="P-loop containing nucleotide triphosphate hydrolases"/>
    <property type="match status" value="1"/>
</dbReference>
<reference evidence="6 7" key="1">
    <citation type="journal article" date="2023" name="G3 (Bethesda)">
        <title>A high-quality reference genome for the fission yeast Schizosaccharomyces osmophilus.</title>
        <authorList>
            <person name="Jia G.S."/>
            <person name="Zhang W.C."/>
            <person name="Liang Y."/>
            <person name="Liu X.H."/>
            <person name="Rhind N."/>
            <person name="Pidoux A."/>
            <person name="Brysch-Herzberg M."/>
            <person name="Du L.L."/>
        </authorList>
    </citation>
    <scope>NUCLEOTIDE SEQUENCE [LARGE SCALE GENOMIC DNA]</scope>
    <source>
        <strain evidence="6 7">CBS 15793</strain>
    </source>
</reference>
<dbReference type="InterPro" id="IPR027417">
    <property type="entry name" value="P-loop_NTPase"/>
</dbReference>
<dbReference type="PANTHER" id="PTHR23305:SF11">
    <property type="entry name" value="OBG-LIKE ATPASE 1"/>
    <property type="match status" value="1"/>
</dbReference>
<dbReference type="PROSITE" id="PS51880">
    <property type="entry name" value="TGS"/>
    <property type="match status" value="1"/>
</dbReference>
<dbReference type="SUPFAM" id="SSF52540">
    <property type="entry name" value="P-loop containing nucleoside triphosphate hydrolases"/>
    <property type="match status" value="1"/>
</dbReference>
<comment type="function">
    <text evidence="3">Hydrolyzes ATP, and can also hydrolyze GTP with lower efficiency. Has lower affinity for GTP.</text>
</comment>
<dbReference type="FunFam" id="1.10.150.300:FF:000001">
    <property type="entry name" value="Ribosome-binding ATPase YchF"/>
    <property type="match status" value="1"/>
</dbReference>
<evidence type="ECO:0000259" key="5">
    <source>
        <dbReference type="PROSITE" id="PS51880"/>
    </source>
</evidence>
<sequence>MPPKKQQQAEVRVQWGRPGNNLKTGIVGMPNVGKSTFFRAITKSVLGNPANYPYATIEPEEAKVAVPDDRFHWLCETYKPKSKVPAFLTIFDIAGLTKGASTGAGLGNAFLSHVRAVDAIYQIVRAFDDAEIVHVEGDVDPIRDLAIIRDELLIKDAEFVEKHLEGVRKITSRGANTLEMKAKKEEQAIVERVYEFLTVNKQPIRKGQWSNREVELINTLYLLTAKPVVYLVNMSERDFVRQKNKYLPKIKAWVDEFSPGDTFIPMSVAFEERLTSMSEEEVAEECKRLQTKSMLPKIIITGYTALNLINYFTCGEDEVRSWTVRKGIKAPQAAGVIHTDFEKAFICGEIMHYQDLVDHKTENACRAAGKYMTKGKEYLMESGDIAHWKAGRR</sequence>
<comment type="similarity">
    <text evidence="3">Belongs to the TRAFAC class OBG-HflX-like GTPase superfamily. OBG GTPase family. YchF/OLA1 subfamily.</text>
</comment>
<gene>
    <name evidence="6" type="ORF">SOMG_04647</name>
</gene>
<dbReference type="GO" id="GO:0005525">
    <property type="term" value="F:GTP binding"/>
    <property type="evidence" value="ECO:0007669"/>
    <property type="project" value="InterPro"/>
</dbReference>
<dbReference type="PRINTS" id="PR00326">
    <property type="entry name" value="GTP1OBG"/>
</dbReference>
<dbReference type="InterPro" id="IPR031167">
    <property type="entry name" value="G_OBG"/>
</dbReference>
<dbReference type="Proteomes" id="UP001212411">
    <property type="component" value="Chromosome 3"/>
</dbReference>
<evidence type="ECO:0000313" key="7">
    <source>
        <dbReference type="Proteomes" id="UP001212411"/>
    </source>
</evidence>
<feature type="domain" description="TGS" evidence="5">
    <location>
        <begin position="307"/>
        <end position="390"/>
    </location>
</feature>
<comment type="subcellular location">
    <subcellularLocation>
        <location evidence="3">Cytoplasm</location>
    </subcellularLocation>
</comment>
<dbReference type="KEGG" id="som:SOMG_04647"/>
<evidence type="ECO:0000256" key="2">
    <source>
        <dbReference type="ARBA" id="ARBA00022840"/>
    </source>
</evidence>
<dbReference type="Gene3D" id="3.10.20.30">
    <property type="match status" value="1"/>
</dbReference>
<dbReference type="GO" id="GO:0005737">
    <property type="term" value="C:cytoplasm"/>
    <property type="evidence" value="ECO:0007669"/>
    <property type="project" value="UniProtKB-SubCell"/>
</dbReference>
<dbReference type="InterPro" id="IPR004396">
    <property type="entry name" value="ATPase_YchF/OLA1"/>
</dbReference>
<name>A0AAE9WGL5_9SCHI</name>
<dbReference type="GO" id="GO:0043023">
    <property type="term" value="F:ribosomal large subunit binding"/>
    <property type="evidence" value="ECO:0007669"/>
    <property type="project" value="UniProtKB-UniRule"/>
</dbReference>
<feature type="binding site" evidence="3">
    <location>
        <begin position="31"/>
        <end position="36"/>
    </location>
    <ligand>
        <name>ATP</name>
        <dbReference type="ChEBI" id="CHEBI:30616"/>
    </ligand>
</feature>
<dbReference type="InterPro" id="IPR012676">
    <property type="entry name" value="TGS-like"/>
</dbReference>
<dbReference type="FunFam" id="3.10.20.30:FF:000001">
    <property type="entry name" value="Ribosome-binding ATPase YchF"/>
    <property type="match status" value="1"/>
</dbReference>
<dbReference type="NCBIfam" id="TIGR00092">
    <property type="entry name" value="redox-regulated ATPase YchF"/>
    <property type="match status" value="1"/>
</dbReference>
<dbReference type="Pfam" id="PF01926">
    <property type="entry name" value="MMR_HSR1"/>
    <property type="match status" value="1"/>
</dbReference>
<dbReference type="AlphaFoldDB" id="A0AAE9WGL5"/>
<keyword evidence="3" id="KW-0378">Hydrolase</keyword>
<protein>
    <recommendedName>
        <fullName evidence="3">Obg-like ATPase 1</fullName>
    </recommendedName>
</protein>
<keyword evidence="7" id="KW-1185">Reference proteome</keyword>
<dbReference type="SUPFAM" id="SSF81271">
    <property type="entry name" value="TGS-like"/>
    <property type="match status" value="1"/>
</dbReference>
<proteinExistence type="inferred from homology"/>
<comment type="subunit">
    <text evidence="3">Monomer.</text>
</comment>
<evidence type="ECO:0000313" key="6">
    <source>
        <dbReference type="EMBL" id="WBW75475.1"/>
    </source>
</evidence>
<evidence type="ECO:0000256" key="3">
    <source>
        <dbReference type="HAMAP-Rule" id="MF_03167"/>
    </source>
</evidence>
<dbReference type="InterPro" id="IPR013029">
    <property type="entry name" value="YchF_C"/>
</dbReference>
<keyword evidence="1 3" id="KW-0547">Nucleotide-binding</keyword>
<accession>A0AAE9WGL5</accession>
<dbReference type="PIRSF" id="PIRSF006641">
    <property type="entry name" value="CHP00092"/>
    <property type="match status" value="1"/>
</dbReference>
<keyword evidence="3" id="KW-0963">Cytoplasm</keyword>
<dbReference type="InterPro" id="IPR012675">
    <property type="entry name" value="Beta-grasp_dom_sf"/>
</dbReference>
<organism evidence="6 7">
    <name type="scientific">Schizosaccharomyces osmophilus</name>
    <dbReference type="NCBI Taxonomy" id="2545709"/>
    <lineage>
        <taxon>Eukaryota</taxon>
        <taxon>Fungi</taxon>
        <taxon>Dikarya</taxon>
        <taxon>Ascomycota</taxon>
        <taxon>Taphrinomycotina</taxon>
        <taxon>Schizosaccharomycetes</taxon>
        <taxon>Schizosaccharomycetales</taxon>
        <taxon>Schizosaccharomycetaceae</taxon>
        <taxon>Schizosaccharomyces</taxon>
    </lineage>
</organism>
<dbReference type="CDD" id="cd01900">
    <property type="entry name" value="YchF"/>
    <property type="match status" value="1"/>
</dbReference>
<dbReference type="PANTHER" id="PTHR23305">
    <property type="entry name" value="OBG GTPASE FAMILY"/>
    <property type="match status" value="1"/>
</dbReference>
<dbReference type="InterPro" id="IPR004095">
    <property type="entry name" value="TGS"/>
</dbReference>
<feature type="domain" description="OBG-type G" evidence="4">
    <location>
        <begin position="22"/>
        <end position="286"/>
    </location>
</feature>
<dbReference type="InterPro" id="IPR006073">
    <property type="entry name" value="GTP-bd"/>
</dbReference>
<dbReference type="InterPro" id="IPR041706">
    <property type="entry name" value="YchF_N"/>
</dbReference>
<evidence type="ECO:0000256" key="1">
    <source>
        <dbReference type="ARBA" id="ARBA00022741"/>
    </source>
</evidence>
<dbReference type="InterPro" id="IPR023192">
    <property type="entry name" value="TGS-like_dom_sf"/>
</dbReference>
<dbReference type="EMBL" id="CP115613">
    <property type="protein sequence ID" value="WBW75475.1"/>
    <property type="molecule type" value="Genomic_DNA"/>
</dbReference>
<dbReference type="PROSITE" id="PS51710">
    <property type="entry name" value="G_OBG"/>
    <property type="match status" value="1"/>
</dbReference>